<feature type="compositionally biased region" description="Polar residues" evidence="1">
    <location>
        <begin position="1"/>
        <end position="11"/>
    </location>
</feature>
<keyword evidence="3" id="KW-1185">Reference proteome</keyword>
<feature type="region of interest" description="Disordered" evidence="1">
    <location>
        <begin position="1"/>
        <end position="57"/>
    </location>
</feature>
<evidence type="ECO:0000256" key="1">
    <source>
        <dbReference type="SAM" id="MobiDB-lite"/>
    </source>
</evidence>
<evidence type="ECO:0000313" key="3">
    <source>
        <dbReference type="Proteomes" id="UP001189915"/>
    </source>
</evidence>
<evidence type="ECO:0000313" key="2">
    <source>
        <dbReference type="EMBL" id="CAJ0698983.1"/>
    </source>
</evidence>
<sequence>MPRVDGSSSSAVPPPSTGEASTSQARPHPQSDLRQRPARAREGALAALPPAPANAARVPAADTAVEELPRGRIAATLDRLRGARQVLANAGALAAHVGVRAGAAAAQYALNHPLFTAGVGGVAMGNYNMQRAEQRNDPHAYAGGVSVTMFSTALLALHAGYVVADLLLGNPAPLRVSADMLSDAVNMLNGLDDVDMTAEAGHHALYVIDHLQDIAAVPGNRLHPAVRAAAEQAGGNPQQLIRNLVGVLTGNPPVYSRRRPPPGGPRAPAQAGLVPATLGVNVQTLRRAVDMLTGFAGEHEDMTAEAGLHRQDVIDHLQDIAARPAGVLHPAVRQAAQSAGDNAQLLVRNLVAMLQRDPSILPARRQEPAR</sequence>
<dbReference type="Proteomes" id="UP001189915">
    <property type="component" value="Unassembled WGS sequence"/>
</dbReference>
<name>A0AAD2B1Z3_9RALS</name>
<dbReference type="EMBL" id="CATWAF010000004">
    <property type="protein sequence ID" value="CAJ0698983.1"/>
    <property type="molecule type" value="Genomic_DNA"/>
</dbReference>
<proteinExistence type="predicted"/>
<reference evidence="2 3" key="1">
    <citation type="submission" date="2023-07" db="EMBL/GenBank/DDBJ databases">
        <authorList>
            <person name="Peeters C."/>
        </authorList>
    </citation>
    <scope>NUCLEOTIDE SEQUENCE [LARGE SCALE GENOMIC DNA]</scope>
    <source>
        <strain evidence="2 3">LMG 18091</strain>
    </source>
</reference>
<accession>A0AAD2B1Z3</accession>
<feature type="compositionally biased region" description="Basic and acidic residues" evidence="1">
    <location>
        <begin position="29"/>
        <end position="42"/>
    </location>
</feature>
<feature type="compositionally biased region" description="Low complexity" evidence="1">
    <location>
        <begin position="43"/>
        <end position="57"/>
    </location>
</feature>
<gene>
    <name evidence="2" type="ORF">LMG18091_02820</name>
</gene>
<evidence type="ECO:0008006" key="4">
    <source>
        <dbReference type="Google" id="ProtNLM"/>
    </source>
</evidence>
<organism evidence="2 3">
    <name type="scientific">Ralstonia wenshanensis</name>
    <dbReference type="NCBI Taxonomy" id="2842456"/>
    <lineage>
        <taxon>Bacteria</taxon>
        <taxon>Pseudomonadati</taxon>
        <taxon>Pseudomonadota</taxon>
        <taxon>Betaproteobacteria</taxon>
        <taxon>Burkholderiales</taxon>
        <taxon>Burkholderiaceae</taxon>
        <taxon>Ralstonia</taxon>
    </lineage>
</organism>
<dbReference type="AlphaFoldDB" id="A0AAD2B1Z3"/>
<protein>
    <recommendedName>
        <fullName evidence="4">Type III effector protein</fullName>
    </recommendedName>
</protein>
<comment type="caution">
    <text evidence="2">The sequence shown here is derived from an EMBL/GenBank/DDBJ whole genome shotgun (WGS) entry which is preliminary data.</text>
</comment>
<dbReference type="RefSeq" id="WP_316870266.1">
    <property type="nucleotide sequence ID" value="NZ_CATWAF010000004.1"/>
</dbReference>